<dbReference type="GO" id="GO:0005737">
    <property type="term" value="C:cytoplasm"/>
    <property type="evidence" value="ECO:0007669"/>
    <property type="project" value="TreeGrafter"/>
</dbReference>
<feature type="domain" description="NAD-dependent epimerase/dehydratase" evidence="1">
    <location>
        <begin position="4"/>
        <end position="233"/>
    </location>
</feature>
<dbReference type="PANTHER" id="PTHR48079">
    <property type="entry name" value="PROTEIN YEEZ"/>
    <property type="match status" value="1"/>
</dbReference>
<dbReference type="InterPro" id="IPR001509">
    <property type="entry name" value="Epimerase_deHydtase"/>
</dbReference>
<accession>A0A5B8L257</accession>
<dbReference type="KEGG" id="niy:FQ775_17390"/>
<sequence length="303" mass="32438">MASVLVSGGTGYVGRFIVEALLDAGHVVAVFGRTAPQRGFFSREVGFVEGSLDPDRDQERAFAGIDHFVHAAFHHLPGRYRGGEGDDPTTFRRLNADGSIALFEQAKRAGVKRVVFLSSRAVYGRQPPGTALTENTPPLPDTLYGQVKREAERALAGLSGEDFAGVTLRVTGVYGPGGLGKTHKWAGLFEDFLTGNTIAPRVASEVHGADVGAAVRVALEADQESVAAEVFNVSDIVLDRRDLLADVNRVTGSYFELPPAGDRSGLNVMATEKLEALGWQPGGMALLEDTVKAMCDRTMRPVR</sequence>
<evidence type="ECO:0000313" key="3">
    <source>
        <dbReference type="Proteomes" id="UP000321389"/>
    </source>
</evidence>
<keyword evidence="3" id="KW-1185">Reference proteome</keyword>
<dbReference type="InterPro" id="IPR036291">
    <property type="entry name" value="NAD(P)-bd_dom_sf"/>
</dbReference>
<dbReference type="SUPFAM" id="SSF51735">
    <property type="entry name" value="NAD(P)-binding Rossmann-fold domains"/>
    <property type="match status" value="1"/>
</dbReference>
<dbReference type="EMBL" id="CP042301">
    <property type="protein sequence ID" value="QDZ02011.1"/>
    <property type="molecule type" value="Genomic_DNA"/>
</dbReference>
<dbReference type="Proteomes" id="UP000321389">
    <property type="component" value="Chromosome"/>
</dbReference>
<evidence type="ECO:0000313" key="2">
    <source>
        <dbReference type="EMBL" id="QDZ02011.1"/>
    </source>
</evidence>
<evidence type="ECO:0000259" key="1">
    <source>
        <dbReference type="Pfam" id="PF01370"/>
    </source>
</evidence>
<dbReference type="InterPro" id="IPR051783">
    <property type="entry name" value="NAD(P)-dependent_oxidoreduct"/>
</dbReference>
<name>A0A5B8L257_9HYPH</name>
<dbReference type="RefSeq" id="WP_146300652.1">
    <property type="nucleotide sequence ID" value="NZ_CP042301.2"/>
</dbReference>
<dbReference type="AlphaFoldDB" id="A0A5B8L257"/>
<gene>
    <name evidence="2" type="ORF">FQ775_17390</name>
</gene>
<proteinExistence type="predicted"/>
<dbReference type="Pfam" id="PF01370">
    <property type="entry name" value="Epimerase"/>
    <property type="match status" value="1"/>
</dbReference>
<dbReference type="PANTHER" id="PTHR48079:SF6">
    <property type="entry name" value="NAD(P)-BINDING DOMAIN-CONTAINING PROTEIN-RELATED"/>
    <property type="match status" value="1"/>
</dbReference>
<dbReference type="OrthoDB" id="9814124at2"/>
<protein>
    <submittedName>
        <fullName evidence="2">NAD(P)-dependent oxidoreductase</fullName>
    </submittedName>
</protein>
<reference evidence="2" key="1">
    <citation type="submission" date="2020-04" db="EMBL/GenBank/DDBJ databases">
        <title>Nitratireductor sp. nov. isolated from mangrove soil.</title>
        <authorList>
            <person name="Ye Y."/>
        </authorList>
    </citation>
    <scope>NUCLEOTIDE SEQUENCE</scope>
    <source>
        <strain evidence="2">SY7</strain>
    </source>
</reference>
<organism evidence="2 3">
    <name type="scientific">Nitratireductor mangrovi</name>
    <dbReference type="NCBI Taxonomy" id="2599600"/>
    <lineage>
        <taxon>Bacteria</taxon>
        <taxon>Pseudomonadati</taxon>
        <taxon>Pseudomonadota</taxon>
        <taxon>Alphaproteobacteria</taxon>
        <taxon>Hyphomicrobiales</taxon>
        <taxon>Phyllobacteriaceae</taxon>
        <taxon>Nitratireductor</taxon>
    </lineage>
</organism>
<dbReference type="Gene3D" id="3.40.50.720">
    <property type="entry name" value="NAD(P)-binding Rossmann-like Domain"/>
    <property type="match status" value="1"/>
</dbReference>
<dbReference type="GO" id="GO:0004029">
    <property type="term" value="F:aldehyde dehydrogenase (NAD+) activity"/>
    <property type="evidence" value="ECO:0007669"/>
    <property type="project" value="TreeGrafter"/>
</dbReference>